<dbReference type="Proteomes" id="UP000186235">
    <property type="component" value="Unassembled WGS sequence"/>
</dbReference>
<evidence type="ECO:0000313" key="2">
    <source>
        <dbReference type="Proteomes" id="UP000186235"/>
    </source>
</evidence>
<proteinExistence type="predicted"/>
<dbReference type="InterPro" id="IPR021239">
    <property type="entry name" value="DUF2625"/>
</dbReference>
<evidence type="ECO:0000313" key="1">
    <source>
        <dbReference type="EMBL" id="SIQ17150.1"/>
    </source>
</evidence>
<organism evidence="1 2">
    <name type="scientific">Cellulosimicrobium aquatile</name>
    <dbReference type="NCBI Taxonomy" id="1612203"/>
    <lineage>
        <taxon>Bacteria</taxon>
        <taxon>Bacillati</taxon>
        <taxon>Actinomycetota</taxon>
        <taxon>Actinomycetes</taxon>
        <taxon>Micrococcales</taxon>
        <taxon>Promicromonosporaceae</taxon>
        <taxon>Cellulosimicrobium</taxon>
    </lineage>
</organism>
<evidence type="ECO:0008006" key="3">
    <source>
        <dbReference type="Google" id="ProtNLM"/>
    </source>
</evidence>
<protein>
    <recommendedName>
        <fullName evidence="3">DUF2625 family protein</fullName>
    </recommendedName>
</protein>
<reference evidence="2" key="1">
    <citation type="submission" date="2017-01" db="EMBL/GenBank/DDBJ databases">
        <authorList>
            <person name="Varghese N."/>
            <person name="Submissions S."/>
        </authorList>
    </citation>
    <scope>NUCLEOTIDE SEQUENCE [LARGE SCALE GENOMIC DNA]</scope>
    <source>
        <strain evidence="2">3bp</strain>
    </source>
</reference>
<accession>A0A1N6QKQ2</accession>
<gene>
    <name evidence="1" type="ORF">SAMN05518682_1626</name>
</gene>
<name>A0A1N6QKQ2_9MICO</name>
<sequence>MTVRTAAELAAVDDPAWPTLSRMLGRGGVEVVPAPAWSLEVLYRLQVTVRSTLGALALHTGGVLVDGGWLRIIGGGGAGLPDLATVNGLGEPGENSVAPSVLVVAYDVLGGTFAINGGGLPGPLGNVHYFAPGSLSWLDLGFGQAAFLEWSVSGGTAEFYAPVRWPGWYDEIGSVRLDEGLSVYPPLWSEEGRDVARSSRTPVPLGELVDWHFEMAERMAPVDDYVRDADEHLDGYGAWPTDGYRP</sequence>
<dbReference type="RefSeq" id="WP_083711654.1">
    <property type="nucleotide sequence ID" value="NZ_FTMI01000002.1"/>
</dbReference>
<keyword evidence="2" id="KW-1185">Reference proteome</keyword>
<dbReference type="EMBL" id="FTMI01000002">
    <property type="protein sequence ID" value="SIQ17150.1"/>
    <property type="molecule type" value="Genomic_DNA"/>
</dbReference>
<dbReference type="Pfam" id="PF10946">
    <property type="entry name" value="DUF2625"/>
    <property type="match status" value="1"/>
</dbReference>
<dbReference type="AlphaFoldDB" id="A0A1N6QKQ2"/>